<reference evidence="2 3" key="1">
    <citation type="submission" date="2019-06" db="EMBL/GenBank/DDBJ databases">
        <title>Sequencing the genomes of 1000 actinobacteria strains.</title>
        <authorList>
            <person name="Klenk H.-P."/>
        </authorList>
    </citation>
    <scope>NUCLEOTIDE SEQUENCE [LARGE SCALE GENOMIC DNA]</scope>
    <source>
        <strain evidence="2 3">DSM 102200</strain>
    </source>
</reference>
<comment type="caution">
    <text evidence="2">The sequence shown here is derived from an EMBL/GenBank/DDBJ whole genome shotgun (WGS) entry which is preliminary data.</text>
</comment>
<evidence type="ECO:0000313" key="2">
    <source>
        <dbReference type="EMBL" id="TQL94607.1"/>
    </source>
</evidence>
<feature type="region of interest" description="Disordered" evidence="1">
    <location>
        <begin position="1"/>
        <end position="23"/>
    </location>
</feature>
<dbReference type="AlphaFoldDB" id="A0A543CBZ9"/>
<gene>
    <name evidence="2" type="ORF">FB559_0083</name>
</gene>
<sequence>MGGPREGEQFPMTSSWPEEPGYHWVTHNDSTVNHLAKAAGALSEDVPDTATAQVHAMLAQAEATLVVVHTLRDIMGRLYEQTVAVDNLRRTIAGLDGGDDDPRNGNSLVFGRQTDLSSED</sequence>
<proteinExistence type="predicted"/>
<feature type="region of interest" description="Disordered" evidence="1">
    <location>
        <begin position="93"/>
        <end position="120"/>
    </location>
</feature>
<dbReference type="EMBL" id="VFOZ01000001">
    <property type="protein sequence ID" value="TQL94607.1"/>
    <property type="molecule type" value="Genomic_DNA"/>
</dbReference>
<name>A0A543CBZ9_9ACTN</name>
<accession>A0A543CBZ9</accession>
<dbReference type="Proteomes" id="UP000316096">
    <property type="component" value="Unassembled WGS sequence"/>
</dbReference>
<protein>
    <submittedName>
        <fullName evidence="2">Uncharacterized protein</fullName>
    </submittedName>
</protein>
<evidence type="ECO:0000313" key="3">
    <source>
        <dbReference type="Proteomes" id="UP000316096"/>
    </source>
</evidence>
<keyword evidence="3" id="KW-1185">Reference proteome</keyword>
<organism evidence="2 3">
    <name type="scientific">Actinoallomurus bryophytorum</name>
    <dbReference type="NCBI Taxonomy" id="1490222"/>
    <lineage>
        <taxon>Bacteria</taxon>
        <taxon>Bacillati</taxon>
        <taxon>Actinomycetota</taxon>
        <taxon>Actinomycetes</taxon>
        <taxon>Streptosporangiales</taxon>
        <taxon>Thermomonosporaceae</taxon>
        <taxon>Actinoallomurus</taxon>
    </lineage>
</organism>
<evidence type="ECO:0000256" key="1">
    <source>
        <dbReference type="SAM" id="MobiDB-lite"/>
    </source>
</evidence>